<dbReference type="InterPro" id="IPR052173">
    <property type="entry name" value="Beta-lactam_resp_regulator"/>
</dbReference>
<feature type="transmembrane region" description="Helical" evidence="3">
    <location>
        <begin position="91"/>
        <end position="112"/>
    </location>
</feature>
<keyword evidence="1" id="KW-1134">Transmembrane beta strand</keyword>
<evidence type="ECO:0000313" key="6">
    <source>
        <dbReference type="Proteomes" id="UP000321479"/>
    </source>
</evidence>
<keyword evidence="1" id="KW-0998">Cell outer membrane</keyword>
<reference evidence="5 6" key="1">
    <citation type="journal article" date="2017" name="Curr. Microbiol.">
        <title>Mucilaginibacter ginsenosidivorans sp. nov., Isolated from Soil of Ginseng Field.</title>
        <authorList>
            <person name="Kim M.M."/>
            <person name="Siddiqi M.Z."/>
            <person name="Im W.T."/>
        </authorList>
    </citation>
    <scope>NUCLEOTIDE SEQUENCE [LARGE SCALE GENOMIC DNA]</scope>
    <source>
        <strain evidence="5 6">Gsoil 3017</strain>
    </source>
</reference>
<evidence type="ECO:0000313" key="5">
    <source>
        <dbReference type="EMBL" id="QEC63944.1"/>
    </source>
</evidence>
<dbReference type="AlphaFoldDB" id="A0A5B8UY02"/>
<comment type="similarity">
    <text evidence="1">Belongs to the TonB-dependent receptor family.</text>
</comment>
<name>A0A5B8UY02_9SPHI</name>
<dbReference type="PROSITE" id="PS52016">
    <property type="entry name" value="TONB_DEPENDENT_REC_3"/>
    <property type="match status" value="1"/>
</dbReference>
<feature type="domain" description="Peptidase M56" evidence="4">
    <location>
        <begin position="147"/>
        <end position="258"/>
    </location>
</feature>
<keyword evidence="1 3" id="KW-0812">Transmembrane</keyword>
<dbReference type="InterPro" id="IPR039426">
    <property type="entry name" value="TonB-dep_rcpt-like"/>
</dbReference>
<feature type="region of interest" description="Disordered" evidence="2">
    <location>
        <begin position="463"/>
        <end position="483"/>
    </location>
</feature>
<dbReference type="RefSeq" id="WP_147032517.1">
    <property type="nucleotide sequence ID" value="NZ_CP042436.1"/>
</dbReference>
<keyword evidence="6" id="KW-1185">Reference proteome</keyword>
<accession>A0A5B8UY02</accession>
<organism evidence="5 6">
    <name type="scientific">Mucilaginibacter ginsenosidivorans</name>
    <dbReference type="NCBI Taxonomy" id="398053"/>
    <lineage>
        <taxon>Bacteria</taxon>
        <taxon>Pseudomonadati</taxon>
        <taxon>Bacteroidota</taxon>
        <taxon>Sphingobacteriia</taxon>
        <taxon>Sphingobacteriales</taxon>
        <taxon>Sphingobacteriaceae</taxon>
        <taxon>Mucilaginibacter</taxon>
    </lineage>
</organism>
<keyword evidence="1" id="KW-0813">Transport</keyword>
<dbReference type="CDD" id="cd07341">
    <property type="entry name" value="M56_BlaR1_MecR1_like"/>
    <property type="match status" value="1"/>
</dbReference>
<dbReference type="OrthoDB" id="649093at2"/>
<evidence type="ECO:0000256" key="1">
    <source>
        <dbReference type="PROSITE-ProRule" id="PRU01360"/>
    </source>
</evidence>
<feature type="transmembrane region" description="Helical" evidence="3">
    <location>
        <begin position="268"/>
        <end position="287"/>
    </location>
</feature>
<sequence length="619" mass="68333">MPALFTFLFKVNIALVLFCLGYYLVLRHLTFYTLNRIYLVTAILFSTIYPFINVNGFLKRHQQLAAPVQKVILQWKTPAENFAMPLNQPNYWQWAEVVFWVGAIVFALRLGVQLFSLYRLYRHSTPGHVNDRPVRLIEGDVSPFSFWQSIFVNPRTLAPADLEKVLEHEQVHVNQWHTLDILLAELSTVFYWFNPGVWLMKKAVRENIEFITDRKILEKGIDSKQYQYSLLNVSMAGTPNTIVNNFNISTIKKRIIMMNTKRSSRIKLGRYILVAPIVVALLLIFSISKADIAKKGLNSIKSSLSSAIKSVTISSDDRPIKHPVVIAEKTNPVQKIKTRFNADTIYAGKSKNGKKNMLITSDKRVDSVEFVINGAKATREEAKALDPDKVKSLDMVPATDAKQFVDFMLDKPEVLFITTDDSDKGKYLKERLDKAMGGGTLARARNMATASTAASSDVAPAAVSAGSGVSGSSSTSSSDEAPEVTVYTKNVSGSDAAPVKAEGYAKSAFRNKVYVTASTNTIVTANGTYTVAPKAADKVYITGKDKKSTGITYVVRDAGSEGGTEPLIVVDGKTVQSIKKVDPDDISSIQVLKDKAAKDTYGEKGKNGVIVITTKKGKK</sequence>
<dbReference type="GO" id="GO:0009279">
    <property type="term" value="C:cell outer membrane"/>
    <property type="evidence" value="ECO:0007669"/>
    <property type="project" value="UniProtKB-SubCell"/>
</dbReference>
<dbReference type="Gene3D" id="2.170.130.10">
    <property type="entry name" value="TonB-dependent receptor, plug domain"/>
    <property type="match status" value="1"/>
</dbReference>
<dbReference type="KEGG" id="mgin:FRZ54_15635"/>
<dbReference type="Pfam" id="PF05569">
    <property type="entry name" value="Peptidase_M56"/>
    <property type="match status" value="1"/>
</dbReference>
<dbReference type="EMBL" id="CP042436">
    <property type="protein sequence ID" value="QEC63944.1"/>
    <property type="molecule type" value="Genomic_DNA"/>
</dbReference>
<feature type="transmembrane region" description="Helical" evidence="3">
    <location>
        <begin position="6"/>
        <end position="25"/>
    </location>
</feature>
<keyword evidence="1 3" id="KW-0472">Membrane</keyword>
<feature type="transmembrane region" description="Helical" evidence="3">
    <location>
        <begin position="37"/>
        <end position="58"/>
    </location>
</feature>
<dbReference type="SUPFAM" id="SSF56935">
    <property type="entry name" value="Porins"/>
    <property type="match status" value="1"/>
</dbReference>
<dbReference type="Proteomes" id="UP000321479">
    <property type="component" value="Chromosome"/>
</dbReference>
<evidence type="ECO:0000259" key="4">
    <source>
        <dbReference type="Pfam" id="PF05569"/>
    </source>
</evidence>
<dbReference type="PANTHER" id="PTHR34978">
    <property type="entry name" value="POSSIBLE SENSOR-TRANSDUCER PROTEIN BLAR"/>
    <property type="match status" value="1"/>
</dbReference>
<feature type="compositionally biased region" description="Low complexity" evidence="2">
    <location>
        <begin position="463"/>
        <end position="479"/>
    </location>
</feature>
<gene>
    <name evidence="5" type="ORF">FRZ54_15635</name>
</gene>
<keyword evidence="3" id="KW-1133">Transmembrane helix</keyword>
<comment type="subcellular location">
    <subcellularLocation>
        <location evidence="1">Cell outer membrane</location>
        <topology evidence="1">Multi-pass membrane protein</topology>
    </subcellularLocation>
</comment>
<dbReference type="InterPro" id="IPR008756">
    <property type="entry name" value="Peptidase_M56"/>
</dbReference>
<evidence type="ECO:0000256" key="2">
    <source>
        <dbReference type="SAM" id="MobiDB-lite"/>
    </source>
</evidence>
<proteinExistence type="inferred from homology"/>
<dbReference type="PANTHER" id="PTHR34978:SF3">
    <property type="entry name" value="SLR0241 PROTEIN"/>
    <property type="match status" value="1"/>
</dbReference>
<protein>
    <recommendedName>
        <fullName evidence="4">Peptidase M56 domain-containing protein</fullName>
    </recommendedName>
</protein>
<dbReference type="InterPro" id="IPR037066">
    <property type="entry name" value="Plug_dom_sf"/>
</dbReference>
<evidence type="ECO:0000256" key="3">
    <source>
        <dbReference type="SAM" id="Phobius"/>
    </source>
</evidence>